<evidence type="ECO:0000313" key="3">
    <source>
        <dbReference type="EMBL" id="MBB5184034.1"/>
    </source>
</evidence>
<dbReference type="InterPro" id="IPR001387">
    <property type="entry name" value="Cro/C1-type_HTH"/>
</dbReference>
<comment type="caution">
    <text evidence="3">The sequence shown here is derived from an EMBL/GenBank/DDBJ whole genome shotgun (WGS) entry which is preliminary data.</text>
</comment>
<dbReference type="InterPro" id="IPR010982">
    <property type="entry name" value="Lambda_DNA-bd_dom_sf"/>
</dbReference>
<dbReference type="SUPFAM" id="SSF47413">
    <property type="entry name" value="lambda repressor-like DNA-binding domains"/>
    <property type="match status" value="1"/>
</dbReference>
<dbReference type="RefSeq" id="WP_183373725.1">
    <property type="nucleotide sequence ID" value="NZ_JACHHD010000001.1"/>
</dbReference>
<dbReference type="PROSITE" id="PS50943">
    <property type="entry name" value="HTH_CROC1"/>
    <property type="match status" value="1"/>
</dbReference>
<dbReference type="PANTHER" id="PTHR46558">
    <property type="entry name" value="TRACRIPTIONAL REGULATORY PROTEIN-RELATED-RELATED"/>
    <property type="match status" value="1"/>
</dbReference>
<reference evidence="3 4" key="1">
    <citation type="submission" date="2020-08" db="EMBL/GenBank/DDBJ databases">
        <title>Genomic Encyclopedia of Type Strains, Phase IV (KMG-IV): sequencing the most valuable type-strain genomes for metagenomic binning, comparative biology and taxonomic classification.</title>
        <authorList>
            <person name="Goeker M."/>
        </authorList>
    </citation>
    <scope>NUCLEOTIDE SEQUENCE [LARGE SCALE GENOMIC DNA]</scope>
    <source>
        <strain evidence="3 4">DSM 26963</strain>
    </source>
</reference>
<dbReference type="EMBL" id="JACHHD010000001">
    <property type="protein sequence ID" value="MBB5184034.1"/>
    <property type="molecule type" value="Genomic_DNA"/>
</dbReference>
<dbReference type="Gene3D" id="1.10.260.40">
    <property type="entry name" value="lambda repressor-like DNA-binding domains"/>
    <property type="match status" value="1"/>
</dbReference>
<dbReference type="GO" id="GO:0003677">
    <property type="term" value="F:DNA binding"/>
    <property type="evidence" value="ECO:0007669"/>
    <property type="project" value="UniProtKB-KW"/>
</dbReference>
<feature type="domain" description="HTH cro/C1-type" evidence="2">
    <location>
        <begin position="16"/>
        <end position="70"/>
    </location>
</feature>
<evidence type="ECO:0000259" key="2">
    <source>
        <dbReference type="PROSITE" id="PS50943"/>
    </source>
</evidence>
<evidence type="ECO:0000313" key="4">
    <source>
        <dbReference type="Proteomes" id="UP000521313"/>
    </source>
</evidence>
<keyword evidence="1" id="KW-0238">DNA-binding</keyword>
<dbReference type="Pfam" id="PF01381">
    <property type="entry name" value="HTH_3"/>
    <property type="match status" value="1"/>
</dbReference>
<dbReference type="PANTHER" id="PTHR46558:SF11">
    <property type="entry name" value="HTH-TYPE TRANSCRIPTIONAL REGULATOR XRE"/>
    <property type="match status" value="1"/>
</dbReference>
<accession>A0A7W8CZU1</accession>
<dbReference type="AlphaFoldDB" id="A0A7W8CZU1"/>
<dbReference type="Proteomes" id="UP000521313">
    <property type="component" value="Unassembled WGS sequence"/>
</dbReference>
<gene>
    <name evidence="3" type="ORF">HNQ43_000067</name>
</gene>
<evidence type="ECO:0000256" key="1">
    <source>
        <dbReference type="ARBA" id="ARBA00023125"/>
    </source>
</evidence>
<dbReference type="CDD" id="cd00093">
    <property type="entry name" value="HTH_XRE"/>
    <property type="match status" value="1"/>
</dbReference>
<dbReference type="SMART" id="SM00530">
    <property type="entry name" value="HTH_XRE"/>
    <property type="match status" value="1"/>
</dbReference>
<protein>
    <submittedName>
        <fullName evidence="3">Transcriptional regulator with XRE-family HTH domain</fullName>
    </submittedName>
</protein>
<name>A0A7W8CZU1_9FIRM</name>
<proteinExistence type="predicted"/>
<organism evidence="3 4">
    <name type="scientific">Faecalicoccus acidiformans</name>
    <dbReference type="NCBI Taxonomy" id="915173"/>
    <lineage>
        <taxon>Bacteria</taxon>
        <taxon>Bacillati</taxon>
        <taxon>Bacillota</taxon>
        <taxon>Erysipelotrichia</taxon>
        <taxon>Erysipelotrichales</taxon>
        <taxon>Erysipelotrichaceae</taxon>
        <taxon>Faecalicoccus</taxon>
    </lineage>
</organism>
<sequence length="124" mass="13739">MQIKYDLDKVGIGSRLQEERIRAGHTQESLAEAMGITDKYISKVENGAAAPSLSYVMKFSDITRTDVCYLLLGIKAKTDVTAASMVMEATAPYGKSQTKLSKKGQKICDEMMKKIKEVLEENNI</sequence>